<feature type="coiled-coil region" evidence="1">
    <location>
        <begin position="327"/>
        <end position="420"/>
    </location>
</feature>
<organism evidence="2 3">
    <name type="scientific">Chlamydomonas incerta</name>
    <dbReference type="NCBI Taxonomy" id="51695"/>
    <lineage>
        <taxon>Eukaryota</taxon>
        <taxon>Viridiplantae</taxon>
        <taxon>Chlorophyta</taxon>
        <taxon>core chlorophytes</taxon>
        <taxon>Chlorophyceae</taxon>
        <taxon>CS clade</taxon>
        <taxon>Chlamydomonadales</taxon>
        <taxon>Chlamydomonadaceae</taxon>
        <taxon>Chlamydomonas</taxon>
    </lineage>
</organism>
<evidence type="ECO:0000313" key="2">
    <source>
        <dbReference type="EMBL" id="KAG2437218.1"/>
    </source>
</evidence>
<keyword evidence="3" id="KW-1185">Reference proteome</keyword>
<evidence type="ECO:0000256" key="1">
    <source>
        <dbReference type="SAM" id="Coils"/>
    </source>
</evidence>
<proteinExistence type="predicted"/>
<dbReference type="Proteomes" id="UP000650467">
    <property type="component" value="Unassembled WGS sequence"/>
</dbReference>
<sequence>MTTRVDKEKLMTIKAMEDAKGRSHHARAPAIFRDTALDTHKALLPEYFGPSVVPEKKEYSTRLSSGQTRSVTKHQRKAMEALQRTSQLAGPGEVRTVFMPTAEQMPVCAAAGERRNNVANSEWALLDTLEVNLYLNEKDAKLRAQKAVQQSQRTTLDAQVGILAQAKLAAEAAKVAEREELLATVAAHQAEERQRAEEQRAALTRLRTDREAMLAETRVQREAALARKREEEAKLVATAQARLEADRQAAARKAAELKEQAAKTMADNEARLVARKAADAAQRAADAETTKRMIEMAEAQDRARDKNLKSFHDAIQARARGVGQKAVDDRRDRLEREERLIVEAQRAAAQRDAERAAAEADRKARLKSDLVSGNEALKRAKAEKLAVEREAEARERAAAELRVQAEKEAAERQMAGLRERATATKRFVAGQAAETAERVKTDDIFMSEQERLLNKRLLEQAVATVQRPMQYSVKLY</sequence>
<gene>
    <name evidence="2" type="ORF">HXX76_005881</name>
</gene>
<dbReference type="AlphaFoldDB" id="A0A835W4P9"/>
<comment type="caution">
    <text evidence="2">The sequence shown here is derived from an EMBL/GenBank/DDBJ whole genome shotgun (WGS) entry which is preliminary data.</text>
</comment>
<keyword evidence="1" id="KW-0175">Coiled coil</keyword>
<evidence type="ECO:0000313" key="3">
    <source>
        <dbReference type="Proteomes" id="UP000650467"/>
    </source>
</evidence>
<name>A0A835W4P9_CHLIN</name>
<dbReference type="EMBL" id="JAEHOC010000011">
    <property type="protein sequence ID" value="KAG2437218.1"/>
    <property type="molecule type" value="Genomic_DNA"/>
</dbReference>
<accession>A0A835W4P9</accession>
<dbReference type="OrthoDB" id="550496at2759"/>
<feature type="coiled-coil region" evidence="1">
    <location>
        <begin position="186"/>
        <end position="267"/>
    </location>
</feature>
<protein>
    <recommendedName>
        <fullName evidence="4">Flagellar associated protein</fullName>
    </recommendedName>
</protein>
<evidence type="ECO:0008006" key="4">
    <source>
        <dbReference type="Google" id="ProtNLM"/>
    </source>
</evidence>
<reference evidence="2" key="1">
    <citation type="journal article" date="2020" name="bioRxiv">
        <title>Comparative genomics of Chlamydomonas.</title>
        <authorList>
            <person name="Craig R.J."/>
            <person name="Hasan A.R."/>
            <person name="Ness R.W."/>
            <person name="Keightley P.D."/>
        </authorList>
    </citation>
    <scope>NUCLEOTIDE SEQUENCE</scope>
    <source>
        <strain evidence="2">SAG 7.73</strain>
    </source>
</reference>